<sequence length="535" mass="57724">MTKEWLKYRTTILGLYKDQSKTLDEVRRIMKEEYGFEASVRAYRSRFDKWRVHKYNCARRRAATVTAAGGYQQQGGYLCGNRDVHAQGPHAEGQFLPVARHYSAPDVLVTESDVRPYTPQESYTRAGIKSEPHVDSETSPRMLPVGGEYPGQAYRQWYESHSENIGDATHAAPRAAGGASSPTRMLLSSGLPVRSDNSLYHTEQLHWIMHAIQLPLQQHDLEPLLQCILYRPDVTRALPSGETPFSQLANMFWQQLASDGTLGPDPVWKLASECLRKCLLLGADPDVLVGDRPFLSRILEQPARTRAFGLLWPFVCLLAVEASPVNNHHGLNALHALLLLPGDEAAGPAPAPATEASARTHLTKLLIGRVAAAGRLADRNAAGLTALQQYVYHAAARDPPEHVLAICAELVRHEEPAAAAGGGADTSAVVRPSFVGDLRAGKLHPGLQAHDAGGGGGVSAAAAATNFLPFVWTSACQQSLNGDDAAADEHLGVVLCCLGGRVDAEGLRALLPRPAVVPIALPSPVSPRGEVKSAW</sequence>
<dbReference type="Pfam" id="PF14420">
    <property type="entry name" value="Clr5"/>
    <property type="match status" value="1"/>
</dbReference>
<evidence type="ECO:0000313" key="3">
    <source>
        <dbReference type="EMBL" id="KAL2286767.1"/>
    </source>
</evidence>
<dbReference type="Proteomes" id="UP001600888">
    <property type="component" value="Unassembled WGS sequence"/>
</dbReference>
<evidence type="ECO:0000256" key="1">
    <source>
        <dbReference type="SAM" id="MobiDB-lite"/>
    </source>
</evidence>
<dbReference type="EMBL" id="JBAWTH010000022">
    <property type="protein sequence ID" value="KAL2286767.1"/>
    <property type="molecule type" value="Genomic_DNA"/>
</dbReference>
<feature type="compositionally biased region" description="Basic and acidic residues" evidence="1">
    <location>
        <begin position="128"/>
        <end position="138"/>
    </location>
</feature>
<comment type="caution">
    <text evidence="3">The sequence shown here is derived from an EMBL/GenBank/DDBJ whole genome shotgun (WGS) entry which is preliminary data.</text>
</comment>
<dbReference type="PANTHER" id="PTHR38788:SF3">
    <property type="entry name" value="CLR5 DOMAIN-CONTAINING PROTEIN"/>
    <property type="match status" value="1"/>
</dbReference>
<reference evidence="3 4" key="1">
    <citation type="submission" date="2024-03" db="EMBL/GenBank/DDBJ databases">
        <title>A high-quality draft genome sequence of Diaporthe vaccinii, a causative agent of upright dieback and viscid rot disease in cranberry plants.</title>
        <authorList>
            <person name="Sarrasin M."/>
            <person name="Lang B.F."/>
            <person name="Burger G."/>
        </authorList>
    </citation>
    <scope>NUCLEOTIDE SEQUENCE [LARGE SCALE GENOMIC DNA]</scope>
    <source>
        <strain evidence="3 4">IS7</strain>
    </source>
</reference>
<name>A0ABR4EWG3_9PEZI</name>
<evidence type="ECO:0000313" key="4">
    <source>
        <dbReference type="Proteomes" id="UP001600888"/>
    </source>
</evidence>
<dbReference type="InterPro" id="IPR025676">
    <property type="entry name" value="Clr5_dom"/>
</dbReference>
<keyword evidence="4" id="KW-1185">Reference proteome</keyword>
<organism evidence="3 4">
    <name type="scientific">Diaporthe vaccinii</name>
    <dbReference type="NCBI Taxonomy" id="105482"/>
    <lineage>
        <taxon>Eukaryota</taxon>
        <taxon>Fungi</taxon>
        <taxon>Dikarya</taxon>
        <taxon>Ascomycota</taxon>
        <taxon>Pezizomycotina</taxon>
        <taxon>Sordariomycetes</taxon>
        <taxon>Sordariomycetidae</taxon>
        <taxon>Diaporthales</taxon>
        <taxon>Diaporthaceae</taxon>
        <taxon>Diaporthe</taxon>
        <taxon>Diaporthe eres species complex</taxon>
    </lineage>
</organism>
<proteinExistence type="predicted"/>
<feature type="region of interest" description="Disordered" evidence="1">
    <location>
        <begin position="123"/>
        <end position="145"/>
    </location>
</feature>
<gene>
    <name evidence="3" type="ORF">FJTKL_06336</name>
</gene>
<dbReference type="PANTHER" id="PTHR38788">
    <property type="entry name" value="CLR5 DOMAIN-CONTAINING PROTEIN"/>
    <property type="match status" value="1"/>
</dbReference>
<evidence type="ECO:0000259" key="2">
    <source>
        <dbReference type="Pfam" id="PF14420"/>
    </source>
</evidence>
<protein>
    <recommendedName>
        <fullName evidence="2">Clr5 domain-containing protein</fullName>
    </recommendedName>
</protein>
<feature type="domain" description="Clr5" evidence="2">
    <location>
        <begin position="1"/>
        <end position="54"/>
    </location>
</feature>
<accession>A0ABR4EWG3</accession>